<dbReference type="InterPro" id="IPR003594">
    <property type="entry name" value="HATPase_dom"/>
</dbReference>
<dbReference type="EMBL" id="CAADFM010000411">
    <property type="protein sequence ID" value="VFK24289.1"/>
    <property type="molecule type" value="Genomic_DNA"/>
</dbReference>
<name>A0A450X4Q8_9GAMM</name>
<dbReference type="GO" id="GO:0016301">
    <property type="term" value="F:kinase activity"/>
    <property type="evidence" value="ECO:0007669"/>
    <property type="project" value="UniProtKB-KW"/>
</dbReference>
<dbReference type="Gene3D" id="3.30.565.10">
    <property type="entry name" value="Histidine kinase-like ATPase, C-terminal domain"/>
    <property type="match status" value="1"/>
</dbReference>
<reference evidence="2" key="1">
    <citation type="submission" date="2019-02" db="EMBL/GenBank/DDBJ databases">
        <authorList>
            <person name="Gruber-Vodicka R. H."/>
            <person name="Seah K. B. B."/>
        </authorList>
    </citation>
    <scope>NUCLEOTIDE SEQUENCE</scope>
    <source>
        <strain evidence="2">BECK_S312</strain>
    </source>
</reference>
<keyword evidence="2" id="KW-0808">Transferase</keyword>
<protein>
    <submittedName>
        <fullName evidence="2">Histidine kinase-, DNA gyrase B-, and HSP90-like ATPase</fullName>
    </submittedName>
</protein>
<dbReference type="AlphaFoldDB" id="A0A450X4Q8"/>
<dbReference type="Pfam" id="PF02518">
    <property type="entry name" value="HATPase_c"/>
    <property type="match status" value="1"/>
</dbReference>
<organism evidence="2">
    <name type="scientific">Candidatus Kentrum sp. LPFa</name>
    <dbReference type="NCBI Taxonomy" id="2126335"/>
    <lineage>
        <taxon>Bacteria</taxon>
        <taxon>Pseudomonadati</taxon>
        <taxon>Pseudomonadota</taxon>
        <taxon>Gammaproteobacteria</taxon>
        <taxon>Candidatus Kentrum</taxon>
    </lineage>
</organism>
<proteinExistence type="predicted"/>
<accession>A0A450X4Q8</accession>
<keyword evidence="2" id="KW-0418">Kinase</keyword>
<sequence>MVAECLTRPKKKSLRDFGETIPLKVKDLGVGLYLCKTIVKMHKGKIWCEDAPLKSGATFCVEIPLKQPFAQVKEADEEGRAGVNFIPVNEQPFALI</sequence>
<feature type="domain" description="Histidine kinase/HSP90-like ATPase" evidence="1">
    <location>
        <begin position="27"/>
        <end position="66"/>
    </location>
</feature>
<dbReference type="SUPFAM" id="SSF55874">
    <property type="entry name" value="ATPase domain of HSP90 chaperone/DNA topoisomerase II/histidine kinase"/>
    <property type="match status" value="1"/>
</dbReference>
<gene>
    <name evidence="2" type="ORF">BECKLPF1236A_GA0070988_104112</name>
</gene>
<evidence type="ECO:0000313" key="2">
    <source>
        <dbReference type="EMBL" id="VFK24289.1"/>
    </source>
</evidence>
<dbReference type="InterPro" id="IPR036890">
    <property type="entry name" value="HATPase_C_sf"/>
</dbReference>
<evidence type="ECO:0000259" key="1">
    <source>
        <dbReference type="Pfam" id="PF02518"/>
    </source>
</evidence>